<comment type="caution">
    <text evidence="1">The sequence shown here is derived from an EMBL/GenBank/DDBJ whole genome shotgun (WGS) entry which is preliminary data.</text>
</comment>
<reference evidence="1 2" key="1">
    <citation type="journal article" date="2023" name="Plants (Basel)">
        <title>Bridging the Gap: Combining Genomics and Transcriptomics Approaches to Understand Stylosanthes scabra, an Orphan Legume from the Brazilian Caatinga.</title>
        <authorList>
            <person name="Ferreira-Neto J.R.C."/>
            <person name="da Silva M.D."/>
            <person name="Binneck E."/>
            <person name="de Melo N.F."/>
            <person name="da Silva R.H."/>
            <person name="de Melo A.L.T.M."/>
            <person name="Pandolfi V."/>
            <person name="Bustamante F.O."/>
            <person name="Brasileiro-Vidal A.C."/>
            <person name="Benko-Iseppon A.M."/>
        </authorList>
    </citation>
    <scope>NUCLEOTIDE SEQUENCE [LARGE SCALE GENOMIC DNA]</scope>
    <source>
        <tissue evidence="1">Leaves</tissue>
    </source>
</reference>
<evidence type="ECO:0000313" key="1">
    <source>
        <dbReference type="EMBL" id="MED6117762.1"/>
    </source>
</evidence>
<sequence length="74" mass="8406">MLQGLHHLPNLKHHQEYVEFVLAILIIRMIAPNSKMTTLWRPLTHFPIELLPIPTIKVNMGIQTTKGGGTILTK</sequence>
<gene>
    <name evidence="1" type="ORF">PIB30_112834</name>
</gene>
<accession>A0ABU6R289</accession>
<dbReference type="EMBL" id="JASCZI010008452">
    <property type="protein sequence ID" value="MED6117762.1"/>
    <property type="molecule type" value="Genomic_DNA"/>
</dbReference>
<protein>
    <submittedName>
        <fullName evidence="1">Uncharacterized protein</fullName>
    </submittedName>
</protein>
<name>A0ABU6R289_9FABA</name>
<organism evidence="1 2">
    <name type="scientific">Stylosanthes scabra</name>
    <dbReference type="NCBI Taxonomy" id="79078"/>
    <lineage>
        <taxon>Eukaryota</taxon>
        <taxon>Viridiplantae</taxon>
        <taxon>Streptophyta</taxon>
        <taxon>Embryophyta</taxon>
        <taxon>Tracheophyta</taxon>
        <taxon>Spermatophyta</taxon>
        <taxon>Magnoliopsida</taxon>
        <taxon>eudicotyledons</taxon>
        <taxon>Gunneridae</taxon>
        <taxon>Pentapetalae</taxon>
        <taxon>rosids</taxon>
        <taxon>fabids</taxon>
        <taxon>Fabales</taxon>
        <taxon>Fabaceae</taxon>
        <taxon>Papilionoideae</taxon>
        <taxon>50 kb inversion clade</taxon>
        <taxon>dalbergioids sensu lato</taxon>
        <taxon>Dalbergieae</taxon>
        <taxon>Pterocarpus clade</taxon>
        <taxon>Stylosanthes</taxon>
    </lineage>
</organism>
<evidence type="ECO:0000313" key="2">
    <source>
        <dbReference type="Proteomes" id="UP001341840"/>
    </source>
</evidence>
<dbReference type="Proteomes" id="UP001341840">
    <property type="component" value="Unassembled WGS sequence"/>
</dbReference>
<proteinExistence type="predicted"/>
<feature type="non-terminal residue" evidence="1">
    <location>
        <position position="74"/>
    </location>
</feature>
<keyword evidence="2" id="KW-1185">Reference proteome</keyword>